<dbReference type="GO" id="GO:0035303">
    <property type="term" value="P:regulation of dephosphorylation"/>
    <property type="evidence" value="ECO:0007669"/>
    <property type="project" value="TreeGrafter"/>
</dbReference>
<feature type="compositionally biased region" description="Basic and acidic residues" evidence="1">
    <location>
        <begin position="408"/>
        <end position="422"/>
    </location>
</feature>
<dbReference type="InterPro" id="IPR038511">
    <property type="entry name" value="TAP42/TAP46-like_sf"/>
</dbReference>
<dbReference type="PANTHER" id="PTHR10933:SF9">
    <property type="entry name" value="IMMUNOGLOBULIN-BINDING PROTEIN 1"/>
    <property type="match status" value="1"/>
</dbReference>
<dbReference type="VEuPathDB" id="FungiDB:CLUG_02118"/>
<feature type="compositionally biased region" description="Basic and acidic residues" evidence="1">
    <location>
        <begin position="302"/>
        <end position="314"/>
    </location>
</feature>
<feature type="region of interest" description="Disordered" evidence="1">
    <location>
        <begin position="302"/>
        <end position="330"/>
    </location>
</feature>
<dbReference type="HOGENOM" id="CLU_041824_2_2_1"/>
<accession>C4Y1N6</accession>
<dbReference type="EMBL" id="CH408077">
    <property type="protein sequence ID" value="EEQ37996.1"/>
    <property type="molecule type" value="Genomic_DNA"/>
</dbReference>
<gene>
    <name evidence="2" type="ORF">CLUG_02118</name>
</gene>
<dbReference type="GeneID" id="8499319"/>
<reference evidence="2 3" key="1">
    <citation type="journal article" date="2009" name="Nature">
        <title>Evolution of pathogenicity and sexual reproduction in eight Candida genomes.</title>
        <authorList>
            <person name="Butler G."/>
            <person name="Rasmussen M.D."/>
            <person name="Lin M.F."/>
            <person name="Santos M.A."/>
            <person name="Sakthikumar S."/>
            <person name="Munro C.A."/>
            <person name="Rheinbay E."/>
            <person name="Grabherr M."/>
            <person name="Forche A."/>
            <person name="Reedy J.L."/>
            <person name="Agrafioti I."/>
            <person name="Arnaud M.B."/>
            <person name="Bates S."/>
            <person name="Brown A.J."/>
            <person name="Brunke S."/>
            <person name="Costanzo M.C."/>
            <person name="Fitzpatrick D.A."/>
            <person name="de Groot P.W."/>
            <person name="Harris D."/>
            <person name="Hoyer L.L."/>
            <person name="Hube B."/>
            <person name="Klis F.M."/>
            <person name="Kodira C."/>
            <person name="Lennard N."/>
            <person name="Logue M.E."/>
            <person name="Martin R."/>
            <person name="Neiman A.M."/>
            <person name="Nikolaou E."/>
            <person name="Quail M.A."/>
            <person name="Quinn J."/>
            <person name="Santos M.C."/>
            <person name="Schmitzberger F.F."/>
            <person name="Sherlock G."/>
            <person name="Shah P."/>
            <person name="Silverstein K.A."/>
            <person name="Skrzypek M.S."/>
            <person name="Soll D."/>
            <person name="Staggs R."/>
            <person name="Stansfield I."/>
            <person name="Stumpf M.P."/>
            <person name="Sudbery P.E."/>
            <person name="Srikantha T."/>
            <person name="Zeng Q."/>
            <person name="Berman J."/>
            <person name="Berriman M."/>
            <person name="Heitman J."/>
            <person name="Gow N.A."/>
            <person name="Lorenz M.C."/>
            <person name="Birren B.W."/>
            <person name="Kellis M."/>
            <person name="Cuomo C.A."/>
        </authorList>
    </citation>
    <scope>NUCLEOTIDE SEQUENCE [LARGE SCALE GENOMIC DNA]</scope>
    <source>
        <strain evidence="2 3">ATCC 42720</strain>
    </source>
</reference>
<dbReference type="Gene3D" id="1.25.40.540">
    <property type="entry name" value="TAP42-like family"/>
    <property type="match status" value="1"/>
</dbReference>
<dbReference type="GO" id="GO:0009966">
    <property type="term" value="P:regulation of signal transduction"/>
    <property type="evidence" value="ECO:0007669"/>
    <property type="project" value="InterPro"/>
</dbReference>
<evidence type="ECO:0000313" key="3">
    <source>
        <dbReference type="Proteomes" id="UP000007703"/>
    </source>
</evidence>
<proteinExistence type="predicted"/>
<feature type="region of interest" description="Disordered" evidence="1">
    <location>
        <begin position="385"/>
        <end position="433"/>
    </location>
</feature>
<dbReference type="GO" id="GO:0051721">
    <property type="term" value="F:protein phosphatase 2A binding"/>
    <property type="evidence" value="ECO:0007669"/>
    <property type="project" value="TreeGrafter"/>
</dbReference>
<dbReference type="KEGG" id="clu:CLUG_02118"/>
<evidence type="ECO:0000313" key="2">
    <source>
        <dbReference type="EMBL" id="EEQ37996.1"/>
    </source>
</evidence>
<dbReference type="AlphaFoldDB" id="C4Y1N6"/>
<dbReference type="InterPro" id="IPR007304">
    <property type="entry name" value="TAP46-like"/>
</dbReference>
<dbReference type="OMA" id="EYELCEA"/>
<dbReference type="GO" id="GO:0005829">
    <property type="term" value="C:cytosol"/>
    <property type="evidence" value="ECO:0007669"/>
    <property type="project" value="TreeGrafter"/>
</dbReference>
<dbReference type="InParanoid" id="C4Y1N6"/>
<dbReference type="STRING" id="306902.C4Y1N6"/>
<dbReference type="Pfam" id="PF04177">
    <property type="entry name" value="TAP42"/>
    <property type="match status" value="1"/>
</dbReference>
<feature type="region of interest" description="Disordered" evidence="1">
    <location>
        <begin position="1"/>
        <end position="22"/>
    </location>
</feature>
<dbReference type="FunCoup" id="C4Y1N6">
    <property type="interactions" value="643"/>
</dbReference>
<evidence type="ECO:0000256" key="1">
    <source>
        <dbReference type="SAM" id="MobiDB-lite"/>
    </source>
</evidence>
<name>C4Y1N6_CLAL4</name>
<dbReference type="PANTHER" id="PTHR10933">
    <property type="entry name" value="IMMUNOGLOBULIN-BINDING PROTEIN 1"/>
    <property type="match status" value="1"/>
</dbReference>
<sequence>MSEHSCQKYSARKGKTQTSNDDKSGLVVFGGTGVGGYPSLLQICTNEKIIRLTSMEQKGNQSTVRERFRDAVASFRELDESAERQDQESFQRKLASLLKEFDTIQSLVNSLALFSDNEKLKEVSTSYLPFATVPYYLACLYMKLLADISSGFAFDKSDLLKHKSNNLQRAKVHTALFLHQLEAFGGVLTEEQTKRIDSFANSYNPSIEEITASGNAVTQRAEKIANFKKERELQQKLSILDQYYKTSKNEHDDEDILRALDEDVVRAVYIDQLKLFSLYSFKNLESIAMELQVLSNRPAFEKTAKQDKAERPQEKDDDFGYTTRVESNPNRKKKISELISAQGKILQPFTITSDKQELRKKVFGTGQVLPSMSVEEYLDYELANGKMLKPESNDNAYQSSDEDDSDEEIRKREWDDWKDDNPKGSGNMKANIG</sequence>
<protein>
    <recommendedName>
        <fullName evidence="4">Type 2A phosphatase-associated protein</fullName>
    </recommendedName>
</protein>
<evidence type="ECO:0008006" key="4">
    <source>
        <dbReference type="Google" id="ProtNLM"/>
    </source>
</evidence>
<dbReference type="Proteomes" id="UP000007703">
    <property type="component" value="Unassembled WGS sequence"/>
</dbReference>
<organism evidence="2 3">
    <name type="scientific">Clavispora lusitaniae (strain ATCC 42720)</name>
    <name type="common">Yeast</name>
    <name type="synonym">Candida lusitaniae</name>
    <dbReference type="NCBI Taxonomy" id="306902"/>
    <lineage>
        <taxon>Eukaryota</taxon>
        <taxon>Fungi</taxon>
        <taxon>Dikarya</taxon>
        <taxon>Ascomycota</taxon>
        <taxon>Saccharomycotina</taxon>
        <taxon>Pichiomycetes</taxon>
        <taxon>Metschnikowiaceae</taxon>
        <taxon>Clavispora</taxon>
    </lineage>
</organism>
<dbReference type="OrthoDB" id="10261753at2759"/>